<evidence type="ECO:0000313" key="2">
    <source>
        <dbReference type="EMBL" id="ESV60935.1"/>
    </source>
</evidence>
<feature type="region of interest" description="Disordered" evidence="1">
    <location>
        <begin position="1"/>
        <end position="35"/>
    </location>
</feature>
<dbReference type="Proteomes" id="UP000018502">
    <property type="component" value="Unassembled WGS sequence"/>
</dbReference>
<feature type="compositionally biased region" description="Polar residues" evidence="1">
    <location>
        <begin position="1"/>
        <end position="16"/>
    </location>
</feature>
<protein>
    <submittedName>
        <fullName evidence="2">Uncharacterized protein</fullName>
    </submittedName>
</protein>
<evidence type="ECO:0000256" key="1">
    <source>
        <dbReference type="SAM" id="MobiDB-lite"/>
    </source>
</evidence>
<dbReference type="EMBL" id="AYTF01000003">
    <property type="protein sequence ID" value="ESV60935.1"/>
    <property type="molecule type" value="Genomic_DNA"/>
</dbReference>
<name>A0A829M4Z5_9MYCO</name>
<reference evidence="2 3" key="1">
    <citation type="journal article" date="2014" name="Emerg. Infect. Dis.">
        <title>High-level Relatedness among Mycobacterium abscessus subsp. massiliense Strains from Widely Separated Outbreaks.</title>
        <authorList>
            <person name="Tettelin H."/>
            <person name="Davidson R.M."/>
            <person name="Agrawal S."/>
            <person name="Aitken M.L."/>
            <person name="Shallom S."/>
            <person name="Hasan N.A."/>
            <person name="Strong M."/>
            <person name="Nogueira de Moura V.C."/>
            <person name="De Groote M.A."/>
            <person name="Duarte R.S."/>
            <person name="Hine E."/>
            <person name="Parankush S."/>
            <person name="Su Q."/>
            <person name="Daugherty S.C."/>
            <person name="Fraser C.M."/>
            <person name="Brown-Elliott B.A."/>
            <person name="Wallace R.J.Jr."/>
            <person name="Holland S.M."/>
            <person name="Sampaio E.P."/>
            <person name="Olivier K.N."/>
            <person name="Jackson M."/>
            <person name="Zelazny A.M."/>
        </authorList>
    </citation>
    <scope>NUCLEOTIDE SEQUENCE [LARGE SCALE GENOMIC DNA]</scope>
    <source>
        <strain evidence="2 3">MAB_091912_2446</strain>
    </source>
</reference>
<evidence type="ECO:0000313" key="3">
    <source>
        <dbReference type="Proteomes" id="UP000018502"/>
    </source>
</evidence>
<gene>
    <name evidence="2" type="ORF">L833_5061</name>
</gene>
<accession>A0A829M4Z5</accession>
<dbReference type="AlphaFoldDB" id="A0A829M4Z5"/>
<organism evidence="2 3">
    <name type="scientific">Mycobacteroides abscessus MAB_091912_2446</name>
    <dbReference type="NCBI Taxonomy" id="1335414"/>
    <lineage>
        <taxon>Bacteria</taxon>
        <taxon>Bacillati</taxon>
        <taxon>Actinomycetota</taxon>
        <taxon>Actinomycetes</taxon>
        <taxon>Mycobacteriales</taxon>
        <taxon>Mycobacteriaceae</taxon>
        <taxon>Mycobacteroides</taxon>
        <taxon>Mycobacteroides abscessus</taxon>
    </lineage>
</organism>
<sequence length="78" mass="8444">MANIWTSCPNLPVTNPSKPPAGNPIQTPRVHGAATVAARCRDRRRGIRKSHVLSAMSGSISARVQLRDDVLGVFGIRR</sequence>
<comment type="caution">
    <text evidence="2">The sequence shown here is derived from an EMBL/GenBank/DDBJ whole genome shotgun (WGS) entry which is preliminary data.</text>
</comment>
<proteinExistence type="predicted"/>